<comment type="pathway">
    <text evidence="5">Amino-acid biosynthesis; ergothioneine biosynthesis.</text>
</comment>
<comment type="similarity">
    <text evidence="5 6">Belongs to the glutamate--cysteine ligase type 2 family. EgtA subfamily.</text>
</comment>
<evidence type="ECO:0000256" key="3">
    <source>
        <dbReference type="ARBA" id="ARBA00022840"/>
    </source>
</evidence>
<keyword evidence="1 5" id="KW-0436">Ligase</keyword>
<dbReference type="KEGG" id="mauu:NCTC10437_05231"/>
<dbReference type="Pfam" id="PF04107">
    <property type="entry name" value="GCS2"/>
    <property type="match status" value="1"/>
</dbReference>
<dbReference type="GO" id="GO:0005524">
    <property type="term" value="F:ATP binding"/>
    <property type="evidence" value="ECO:0007669"/>
    <property type="project" value="UniProtKB-UniRule"/>
</dbReference>
<dbReference type="PANTHER" id="PTHR34378:SF1">
    <property type="entry name" value="GLUTAMATE--CYSTEINE LIGASE, CHLOROPLASTIC"/>
    <property type="match status" value="1"/>
</dbReference>
<dbReference type="EMBL" id="LR134356">
    <property type="protein sequence ID" value="VEG58205.1"/>
    <property type="molecule type" value="Genomic_DNA"/>
</dbReference>
<dbReference type="AlphaFoldDB" id="A0A448J0L7"/>
<proteinExistence type="inferred from homology"/>
<comment type="function">
    <text evidence="5">Catalyzes the synthesis of gamma-glutamylcysteine (gamma-GC). This compound is used as substrate for the biosynthesis of the low-molecular thiol compound ergothioneine.</text>
</comment>
<keyword evidence="2 5" id="KW-0547">Nucleotide-binding</keyword>
<dbReference type="HAMAP" id="MF_02034">
    <property type="entry name" value="EgtA"/>
    <property type="match status" value="1"/>
</dbReference>
<organism evidence="7 8">
    <name type="scientific">Mycolicibacterium aurum</name>
    <name type="common">Mycobacterium aurum</name>
    <dbReference type="NCBI Taxonomy" id="1791"/>
    <lineage>
        <taxon>Bacteria</taxon>
        <taxon>Bacillati</taxon>
        <taxon>Actinomycetota</taxon>
        <taxon>Actinomycetes</taxon>
        <taxon>Mycobacteriales</taxon>
        <taxon>Mycobacteriaceae</taxon>
        <taxon>Mycolicibacterium</taxon>
    </lineage>
</organism>
<dbReference type="SUPFAM" id="SSF55931">
    <property type="entry name" value="Glutamine synthetase/guanido kinase"/>
    <property type="match status" value="1"/>
</dbReference>
<dbReference type="GO" id="GO:0052699">
    <property type="term" value="P:ergothioneine biosynthetic process"/>
    <property type="evidence" value="ECO:0007669"/>
    <property type="project" value="UniProtKB-UniRule"/>
</dbReference>
<keyword evidence="3 5" id="KW-0067">ATP-binding</keyword>
<dbReference type="InterPro" id="IPR006336">
    <property type="entry name" value="GCS2"/>
</dbReference>
<dbReference type="PANTHER" id="PTHR34378">
    <property type="entry name" value="GLUTAMATE--CYSTEINE LIGASE, CHLOROPLASTIC"/>
    <property type="match status" value="1"/>
</dbReference>
<evidence type="ECO:0000256" key="1">
    <source>
        <dbReference type="ARBA" id="ARBA00022598"/>
    </source>
</evidence>
<dbReference type="GO" id="GO:0006750">
    <property type="term" value="P:glutathione biosynthetic process"/>
    <property type="evidence" value="ECO:0007669"/>
    <property type="project" value="UniProtKB-UniRule"/>
</dbReference>
<evidence type="ECO:0000256" key="5">
    <source>
        <dbReference type="HAMAP-Rule" id="MF_02034"/>
    </source>
</evidence>
<dbReference type="EC" id="6.3.2.2" evidence="5"/>
<accession>A0A448J0L7</accession>
<name>A0A448J0L7_MYCAU</name>
<dbReference type="RefSeq" id="WP_083443182.1">
    <property type="nucleotide sequence ID" value="NZ_CVQQ01000015.1"/>
</dbReference>
<evidence type="ECO:0000256" key="2">
    <source>
        <dbReference type="ARBA" id="ARBA00022741"/>
    </source>
</evidence>
<dbReference type="InterPro" id="IPR035434">
    <property type="entry name" value="GCL_bact_plant"/>
</dbReference>
<sequence>MARTTASGSAVEERLEPLPGAEAAAQHIVDGCLRDGPVGSVGLEIEAHCFDVADPLRRPDWDELTEAIAGIPPLPGGSPVTIEPGGAVELSGPPFPDPGAAIAAMASDRAVLRAAFAQAGFGLVSLGADPLRPQARVNPGPRYGAMEQFFRASGTADAGAAMMTSTASVQVNLEAGPRAGWADRVRLAHALGPTMVAIAANSPALGREFTGWQSTRQLIWSQLDSARCGPILGADGDDPASDWARYALRAPVMLAHTPTPMAVTEWVPFADWADGRVLLGDRKPTVTDLEYHLTTLFPPVRPRGFLEVRYLDSVPDAVWPAVVFTLATLLDDAAAADIAAEATESVATAWDRAAQVGLKDRRLHAAAVRCVQAAAERAPAALEESMTVLTRSVEQGRSPADDFADRAEKYGIANAVTQLAQG</sequence>
<gene>
    <name evidence="7" type="primary">gshA</name>
    <name evidence="5" type="synonym">egtA</name>
    <name evidence="7" type="ORF">NCTC10437_05231</name>
</gene>
<protein>
    <recommendedName>
        <fullName evidence="5">Glutamate--cysteine ligase EgtA</fullName>
        <ecNumber evidence="5">6.3.2.2</ecNumber>
    </recommendedName>
    <alternativeName>
        <fullName evidence="5">Gamma-glutamylcysteine synthase</fullName>
        <shortName evidence="5">GCS</shortName>
        <shortName evidence="5">Gamma-ECS</shortName>
    </alternativeName>
</protein>
<evidence type="ECO:0000256" key="4">
    <source>
        <dbReference type="ARBA" id="ARBA00048819"/>
    </source>
</evidence>
<dbReference type="OrthoDB" id="9780152at2"/>
<dbReference type="STRING" id="1791.GCA_001049355_04143"/>
<dbReference type="InterPro" id="IPR017809">
    <property type="entry name" value="EgtA_Actinobacteria"/>
</dbReference>
<evidence type="ECO:0000256" key="6">
    <source>
        <dbReference type="PIRNR" id="PIRNR017901"/>
    </source>
</evidence>
<dbReference type="InterPro" id="IPR014746">
    <property type="entry name" value="Gln_synth/guanido_kin_cat_dom"/>
</dbReference>
<evidence type="ECO:0000313" key="7">
    <source>
        <dbReference type="EMBL" id="VEG58205.1"/>
    </source>
</evidence>
<dbReference type="NCBIfam" id="TIGR03444">
    <property type="entry name" value="EgtA_Cys_ligase"/>
    <property type="match status" value="1"/>
</dbReference>
<dbReference type="GO" id="GO:0004357">
    <property type="term" value="F:glutamate-cysteine ligase activity"/>
    <property type="evidence" value="ECO:0007669"/>
    <property type="project" value="UniProtKB-UniRule"/>
</dbReference>
<dbReference type="Proteomes" id="UP000279306">
    <property type="component" value="Chromosome"/>
</dbReference>
<evidence type="ECO:0000313" key="8">
    <source>
        <dbReference type="Proteomes" id="UP000279306"/>
    </source>
</evidence>
<dbReference type="Gene3D" id="3.30.590.20">
    <property type="match status" value="1"/>
</dbReference>
<keyword evidence="8" id="KW-1185">Reference proteome</keyword>
<dbReference type="UniPathway" id="UPA01014"/>
<comment type="catalytic activity">
    <reaction evidence="4 5 6">
        <text>L-cysteine + L-glutamate + ATP = gamma-L-glutamyl-L-cysteine + ADP + phosphate + H(+)</text>
        <dbReference type="Rhea" id="RHEA:13285"/>
        <dbReference type="ChEBI" id="CHEBI:15378"/>
        <dbReference type="ChEBI" id="CHEBI:29985"/>
        <dbReference type="ChEBI" id="CHEBI:30616"/>
        <dbReference type="ChEBI" id="CHEBI:35235"/>
        <dbReference type="ChEBI" id="CHEBI:43474"/>
        <dbReference type="ChEBI" id="CHEBI:58173"/>
        <dbReference type="ChEBI" id="CHEBI:456216"/>
        <dbReference type="EC" id="6.3.2.2"/>
    </reaction>
</comment>
<dbReference type="PIRSF" id="PIRSF017901">
    <property type="entry name" value="GCL"/>
    <property type="match status" value="1"/>
</dbReference>
<reference evidence="7 8" key="1">
    <citation type="submission" date="2018-12" db="EMBL/GenBank/DDBJ databases">
        <authorList>
            <consortium name="Pathogen Informatics"/>
        </authorList>
    </citation>
    <scope>NUCLEOTIDE SEQUENCE [LARGE SCALE GENOMIC DNA]</scope>
    <source>
        <strain evidence="7 8">NCTC10437</strain>
    </source>
</reference>